<dbReference type="GO" id="GO:1990281">
    <property type="term" value="C:efflux pump complex"/>
    <property type="evidence" value="ECO:0007669"/>
    <property type="project" value="TreeGrafter"/>
</dbReference>
<evidence type="ECO:0000256" key="7">
    <source>
        <dbReference type="ARBA" id="ARBA00023237"/>
    </source>
</evidence>
<dbReference type="PANTHER" id="PTHR30026:SF20">
    <property type="entry name" value="OUTER MEMBRANE PROTEIN TOLC"/>
    <property type="match status" value="1"/>
</dbReference>
<comment type="similarity">
    <text evidence="2">Belongs to the outer membrane factor (OMF) (TC 1.B.17) family.</text>
</comment>
<evidence type="ECO:0000313" key="9">
    <source>
        <dbReference type="Proteomes" id="UP001139411"/>
    </source>
</evidence>
<proteinExistence type="inferred from homology"/>
<name>A0A9X1Q8P3_9BACT</name>
<comment type="subcellular location">
    <subcellularLocation>
        <location evidence="1">Cell outer membrane</location>
    </subcellularLocation>
</comment>
<evidence type="ECO:0000256" key="1">
    <source>
        <dbReference type="ARBA" id="ARBA00004442"/>
    </source>
</evidence>
<dbReference type="PANTHER" id="PTHR30026">
    <property type="entry name" value="OUTER MEMBRANE PROTEIN TOLC"/>
    <property type="match status" value="1"/>
</dbReference>
<dbReference type="EMBL" id="JAKFFV010000002">
    <property type="protein sequence ID" value="MCF2497248.1"/>
    <property type="molecule type" value="Genomic_DNA"/>
</dbReference>
<evidence type="ECO:0000256" key="2">
    <source>
        <dbReference type="ARBA" id="ARBA00007613"/>
    </source>
</evidence>
<keyword evidence="3" id="KW-0813">Transport</keyword>
<dbReference type="GO" id="GO:0015562">
    <property type="term" value="F:efflux transmembrane transporter activity"/>
    <property type="evidence" value="ECO:0007669"/>
    <property type="project" value="InterPro"/>
</dbReference>
<organism evidence="8 9">
    <name type="scientific">Dyadobacter chenhuakuii</name>
    <dbReference type="NCBI Taxonomy" id="2909339"/>
    <lineage>
        <taxon>Bacteria</taxon>
        <taxon>Pseudomonadati</taxon>
        <taxon>Bacteroidota</taxon>
        <taxon>Cytophagia</taxon>
        <taxon>Cytophagales</taxon>
        <taxon>Spirosomataceae</taxon>
        <taxon>Dyadobacter</taxon>
    </lineage>
</organism>
<accession>A0A9X1Q8P3</accession>
<dbReference type="GO" id="GO:0009279">
    <property type="term" value="C:cell outer membrane"/>
    <property type="evidence" value="ECO:0007669"/>
    <property type="project" value="UniProtKB-SubCell"/>
</dbReference>
<reference evidence="8" key="1">
    <citation type="submission" date="2022-01" db="EMBL/GenBank/DDBJ databases">
        <title>Novel species in genus Dyadobacter.</title>
        <authorList>
            <person name="Ma C."/>
        </authorList>
    </citation>
    <scope>NUCLEOTIDE SEQUENCE</scope>
    <source>
        <strain evidence="8">CY357</strain>
    </source>
</reference>
<evidence type="ECO:0000313" key="8">
    <source>
        <dbReference type="EMBL" id="MCF2497248.1"/>
    </source>
</evidence>
<gene>
    <name evidence="8" type="ORF">L0661_02970</name>
</gene>
<dbReference type="AlphaFoldDB" id="A0A9X1Q8P3"/>
<dbReference type="Proteomes" id="UP001139411">
    <property type="component" value="Unassembled WGS sequence"/>
</dbReference>
<keyword evidence="7" id="KW-0998">Cell outer membrane</keyword>
<dbReference type="Pfam" id="PF02321">
    <property type="entry name" value="OEP"/>
    <property type="match status" value="1"/>
</dbReference>
<dbReference type="Gene3D" id="1.20.1600.10">
    <property type="entry name" value="Outer membrane efflux proteins (OEP)"/>
    <property type="match status" value="1"/>
</dbReference>
<sequence>MLLLVSSSAFSMQADSLTITLEDAIATALKNNYEIEIAKNNVEANTLLNNYGVAGGLPLVTAQASNTEQITQVNQKLTDGTEINRNAAAGNNTQASLNAGILLYNGKRVVSTKKRLAELQYQSTELLNSQIQNTIALVMTSYYDVVRQLSYLNTVRTSIQASEKRLEILKVRKEAGMANNADLFQAEIDLNTLNQTFLDQLNVAQVAKTELLRILTLDPKSAVSIKDTIMVDNTLKLDAILDRIAANADVKAADHQIRINELIVRETAALRYPTVRFNTAYNFSRNQTAAGFTLLNRVAGPNAGLTLAIPIYNGSAFKRQQQVAEINTESAKLQRSSIVRDYNAGAVKMYQTFLTSLEQLETQKRNFNLAKQLLDLTLQRFELIQATIIDVREAQRSFEDAGYRMINLNYAAKAAEIELKRLSNTLQ</sequence>
<dbReference type="SUPFAM" id="SSF56954">
    <property type="entry name" value="Outer membrane efflux proteins (OEP)"/>
    <property type="match status" value="1"/>
</dbReference>
<evidence type="ECO:0000256" key="3">
    <source>
        <dbReference type="ARBA" id="ARBA00022448"/>
    </source>
</evidence>
<keyword evidence="4" id="KW-1134">Transmembrane beta strand</keyword>
<keyword evidence="5" id="KW-0812">Transmembrane</keyword>
<evidence type="ECO:0000256" key="5">
    <source>
        <dbReference type="ARBA" id="ARBA00022692"/>
    </source>
</evidence>
<dbReference type="GO" id="GO:0015288">
    <property type="term" value="F:porin activity"/>
    <property type="evidence" value="ECO:0007669"/>
    <property type="project" value="TreeGrafter"/>
</dbReference>
<evidence type="ECO:0000256" key="4">
    <source>
        <dbReference type="ARBA" id="ARBA00022452"/>
    </source>
</evidence>
<protein>
    <submittedName>
        <fullName evidence="8">TolC family protein</fullName>
    </submittedName>
</protein>
<keyword evidence="6" id="KW-0472">Membrane</keyword>
<dbReference type="InterPro" id="IPR051906">
    <property type="entry name" value="TolC-like"/>
</dbReference>
<comment type="caution">
    <text evidence="8">The sequence shown here is derived from an EMBL/GenBank/DDBJ whole genome shotgun (WGS) entry which is preliminary data.</text>
</comment>
<evidence type="ECO:0000256" key="6">
    <source>
        <dbReference type="ARBA" id="ARBA00023136"/>
    </source>
</evidence>
<dbReference type="InterPro" id="IPR003423">
    <property type="entry name" value="OMP_efflux"/>
</dbReference>